<proteinExistence type="predicted"/>
<evidence type="ECO:0000313" key="1">
    <source>
        <dbReference type="EMBL" id="MBM3275816.1"/>
    </source>
</evidence>
<sequence length="85" mass="9182">MNDPTVKVGDKVSAGHVFGKVGNFITGSQSNPLKNSEYGNFEVGVMKYQSINCNDPNVKGTQCPLNLLEEATSPSYSWCRLIQAG</sequence>
<dbReference type="EMBL" id="VGJX01000735">
    <property type="protein sequence ID" value="MBM3275816.1"/>
    <property type="molecule type" value="Genomic_DNA"/>
</dbReference>
<organism evidence="1 2">
    <name type="scientific">Candidatus Tanganyikabacteria bacterium</name>
    <dbReference type="NCBI Taxonomy" id="2961651"/>
    <lineage>
        <taxon>Bacteria</taxon>
        <taxon>Bacillati</taxon>
        <taxon>Candidatus Sericytochromatia</taxon>
        <taxon>Candidatus Tanganyikabacteria</taxon>
    </lineage>
</organism>
<accession>A0A937X4B8</accession>
<protein>
    <submittedName>
        <fullName evidence="1">Uncharacterized protein</fullName>
    </submittedName>
</protein>
<comment type="caution">
    <text evidence="1">The sequence shown here is derived from an EMBL/GenBank/DDBJ whole genome shotgun (WGS) entry which is preliminary data.</text>
</comment>
<dbReference type="Proteomes" id="UP000703893">
    <property type="component" value="Unassembled WGS sequence"/>
</dbReference>
<evidence type="ECO:0000313" key="2">
    <source>
        <dbReference type="Proteomes" id="UP000703893"/>
    </source>
</evidence>
<name>A0A937X4B8_9BACT</name>
<gene>
    <name evidence="1" type="ORF">FJZ00_11730</name>
</gene>
<reference evidence="1 2" key="1">
    <citation type="submission" date="2019-03" db="EMBL/GenBank/DDBJ databases">
        <title>Lake Tanganyika Metagenome-Assembled Genomes (MAGs).</title>
        <authorList>
            <person name="Tran P."/>
        </authorList>
    </citation>
    <scope>NUCLEOTIDE SEQUENCE [LARGE SCALE GENOMIC DNA]</scope>
    <source>
        <strain evidence="1">K_DeepCast_65m_m2_236</strain>
    </source>
</reference>
<dbReference type="AlphaFoldDB" id="A0A937X4B8"/>